<dbReference type="Gene3D" id="2.20.200.10">
    <property type="entry name" value="Outer membrane efflux proteins (OEP)"/>
    <property type="match status" value="1"/>
</dbReference>
<evidence type="ECO:0000256" key="1">
    <source>
        <dbReference type="ARBA" id="ARBA00007613"/>
    </source>
</evidence>
<dbReference type="AlphaFoldDB" id="A0A562PRS3"/>
<proteinExistence type="inferred from homology"/>
<comment type="similarity">
    <text evidence="1 2">Belongs to the outer membrane factor (OMF) (TC 1.B.17) family.</text>
</comment>
<keyword evidence="2 4" id="KW-0449">Lipoprotein</keyword>
<reference evidence="4 5" key="1">
    <citation type="journal article" date="2015" name="Stand. Genomic Sci.">
        <title>Genomic Encyclopedia of Bacterial and Archaeal Type Strains, Phase III: the genomes of soil and plant-associated and newly described type strains.</title>
        <authorList>
            <person name="Whitman W.B."/>
            <person name="Woyke T."/>
            <person name="Klenk H.P."/>
            <person name="Zhou Y."/>
            <person name="Lilburn T.G."/>
            <person name="Beck B.J."/>
            <person name="De Vos P."/>
            <person name="Vandamme P."/>
            <person name="Eisen J.A."/>
            <person name="Garrity G."/>
            <person name="Hugenholtz P."/>
            <person name="Kyrpides N.C."/>
        </authorList>
    </citation>
    <scope>NUCLEOTIDE SEQUENCE [LARGE SCALE GENOMIC DNA]</scope>
    <source>
        <strain evidence="4 5">CGMCC 1.10685</strain>
    </source>
</reference>
<keyword evidence="2" id="KW-1134">Transmembrane beta strand</keyword>
<dbReference type="GO" id="GO:0015562">
    <property type="term" value="F:efflux transmembrane transporter activity"/>
    <property type="evidence" value="ECO:0007669"/>
    <property type="project" value="InterPro"/>
</dbReference>
<evidence type="ECO:0000313" key="5">
    <source>
        <dbReference type="Proteomes" id="UP000315112"/>
    </source>
</evidence>
<feature type="signal peptide" evidence="2">
    <location>
        <begin position="1"/>
        <end position="24"/>
    </location>
</feature>
<keyword evidence="2" id="KW-0564">Palmitate</keyword>
<feature type="chain" id="PRO_5041746716" evidence="2">
    <location>
        <begin position="25"/>
        <end position="480"/>
    </location>
</feature>
<dbReference type="Proteomes" id="UP000437862">
    <property type="component" value="Chromosome"/>
</dbReference>
<evidence type="ECO:0000313" key="3">
    <source>
        <dbReference type="EMBL" id="QGZ37937.1"/>
    </source>
</evidence>
<evidence type="ECO:0000256" key="2">
    <source>
        <dbReference type="RuleBase" id="RU362097"/>
    </source>
</evidence>
<dbReference type="InterPro" id="IPR010131">
    <property type="entry name" value="MdtP/NodT-like"/>
</dbReference>
<dbReference type="PANTHER" id="PTHR30203:SF33">
    <property type="entry name" value="BLR4455 PROTEIN"/>
    <property type="match status" value="1"/>
</dbReference>
<organism evidence="4 5">
    <name type="scientific">Pseudoduganella flava</name>
    <dbReference type="NCBI Taxonomy" id="871742"/>
    <lineage>
        <taxon>Bacteria</taxon>
        <taxon>Pseudomonadati</taxon>
        <taxon>Pseudomonadota</taxon>
        <taxon>Betaproteobacteria</taxon>
        <taxon>Burkholderiales</taxon>
        <taxon>Oxalobacteraceae</taxon>
        <taxon>Telluria group</taxon>
        <taxon>Pseudoduganella</taxon>
    </lineage>
</organism>
<dbReference type="NCBIfam" id="TIGR01845">
    <property type="entry name" value="outer_NodT"/>
    <property type="match status" value="1"/>
</dbReference>
<evidence type="ECO:0000313" key="6">
    <source>
        <dbReference type="Proteomes" id="UP000437862"/>
    </source>
</evidence>
<reference evidence="4" key="2">
    <citation type="submission" date="2019-07" db="EMBL/GenBank/DDBJ databases">
        <authorList>
            <person name="Whitman W."/>
            <person name="Huntemann M."/>
            <person name="Clum A."/>
            <person name="Pillay M."/>
            <person name="Palaniappan K."/>
            <person name="Varghese N."/>
            <person name="Mikhailova N."/>
            <person name="Stamatis D."/>
            <person name="Reddy T."/>
            <person name="Daum C."/>
            <person name="Shapiro N."/>
            <person name="Ivanova N."/>
            <person name="Kyrpides N."/>
            <person name="Woyke T."/>
        </authorList>
    </citation>
    <scope>NUCLEOTIDE SEQUENCE</scope>
    <source>
        <strain evidence="4">CGMCC 1.10685</strain>
    </source>
</reference>
<accession>A0A562PRS3</accession>
<dbReference type="Gene3D" id="1.20.1600.10">
    <property type="entry name" value="Outer membrane efflux proteins (OEP)"/>
    <property type="match status" value="1"/>
</dbReference>
<dbReference type="Pfam" id="PF02321">
    <property type="entry name" value="OEP"/>
    <property type="match status" value="2"/>
</dbReference>
<keyword evidence="2" id="KW-0732">Signal</keyword>
<sequence length="480" mass="51536">MAEFTDTTRKLAALLLAGALSACAGPAQRVAMPVPPERWPADAADDGAAATPLDWRDYFDHPALQALIARGLACNGDVRTAAARVREAAALAGLQHANRFPAIGAGIDVQRNRIPHDLSPTGHDLLSTQYQAGVQVSWEADLWGRLAALDDAALQAWLGSEASRRAVALALIGQVAERYLALRELDERIVLAERTLASRNASLRIFRRRVEEGATARLDLAQVQTLQTQAEALVSQLRQQRALQAHALDVLTGGAGEPPPEQGRFDDLLVLRPLAAGLPSDVLLARPDVAAAERQLRAARYQVDAARAAFFPRISLTGSYGSASAQLAGLFDNGSHAWTFAPTLAQPLFDFGRNRANLGAAEARTEAAVATYDKTIRTAFREVADALASRHHLADQVRIGETALAAQRERDRLARLRYDNGATTYLEVLDAQRDLLTAEQQQVQVRRALLSAQVSLYLALGGGSGAVDTAACTQQGRDHG</sequence>
<dbReference type="InterPro" id="IPR003423">
    <property type="entry name" value="OMP_efflux"/>
</dbReference>
<comment type="subcellular location">
    <subcellularLocation>
        <location evidence="2">Cell membrane</location>
        <topology evidence="2">Lipid-anchor</topology>
    </subcellularLocation>
</comment>
<dbReference type="EMBL" id="CP046904">
    <property type="protein sequence ID" value="QGZ37937.1"/>
    <property type="molecule type" value="Genomic_DNA"/>
</dbReference>
<dbReference type="OrthoDB" id="9770517at2"/>
<dbReference type="RefSeq" id="WP_145876504.1">
    <property type="nucleotide sequence ID" value="NZ_CP046904.1"/>
</dbReference>
<dbReference type="GO" id="GO:0005886">
    <property type="term" value="C:plasma membrane"/>
    <property type="evidence" value="ECO:0007669"/>
    <property type="project" value="UniProtKB-SubCell"/>
</dbReference>
<name>A0A562PRS3_9BURK</name>
<keyword evidence="2" id="KW-0812">Transmembrane</keyword>
<keyword evidence="2" id="KW-0472">Membrane</keyword>
<evidence type="ECO:0000313" key="4">
    <source>
        <dbReference type="EMBL" id="TWI46776.1"/>
    </source>
</evidence>
<dbReference type="PANTHER" id="PTHR30203">
    <property type="entry name" value="OUTER MEMBRANE CATION EFFLUX PROTEIN"/>
    <property type="match status" value="1"/>
</dbReference>
<dbReference type="SUPFAM" id="SSF56954">
    <property type="entry name" value="Outer membrane efflux proteins (OEP)"/>
    <property type="match status" value="1"/>
</dbReference>
<dbReference type="Proteomes" id="UP000315112">
    <property type="component" value="Unassembled WGS sequence"/>
</dbReference>
<reference evidence="3 6" key="3">
    <citation type="submission" date="2019-12" db="EMBL/GenBank/DDBJ databases">
        <title>Draft Genome Sequences of Six Type Strains of the Genus Massilia.</title>
        <authorList>
            <person name="Miess H."/>
            <person name="Frediansyah A."/>
            <person name="Goeker M."/>
            <person name="Gross H."/>
        </authorList>
    </citation>
    <scope>NUCLEOTIDE SEQUENCE [LARGE SCALE GENOMIC DNA]</scope>
    <source>
        <strain evidence="3 6">DSM 26639</strain>
    </source>
</reference>
<protein>
    <submittedName>
        <fullName evidence="3">Efflux transporter outer membrane subunit</fullName>
    </submittedName>
    <submittedName>
        <fullName evidence="4">NodT family efflux transporter outer membrane factor (OMF) lipoprotein</fullName>
    </submittedName>
</protein>
<gene>
    <name evidence="3" type="ORF">GO485_01980</name>
    <name evidence="4" type="ORF">IP92_03139</name>
</gene>
<keyword evidence="6" id="KW-1185">Reference proteome</keyword>
<dbReference type="EMBL" id="VLKW01000005">
    <property type="protein sequence ID" value="TWI46776.1"/>
    <property type="molecule type" value="Genomic_DNA"/>
</dbReference>